<proteinExistence type="inferred from homology"/>
<evidence type="ECO:0000256" key="1">
    <source>
        <dbReference type="RuleBase" id="RU000363"/>
    </source>
</evidence>
<dbReference type="PRINTS" id="PR00080">
    <property type="entry name" value="SDRFAMILY"/>
</dbReference>
<dbReference type="Pfam" id="PF00106">
    <property type="entry name" value="adh_short"/>
    <property type="match status" value="1"/>
</dbReference>
<gene>
    <name evidence="2" type="ORF">DB30_04538</name>
</gene>
<evidence type="ECO:0000313" key="3">
    <source>
        <dbReference type="Proteomes" id="UP000031599"/>
    </source>
</evidence>
<organism evidence="2 3">
    <name type="scientific">Enhygromyxa salina</name>
    <dbReference type="NCBI Taxonomy" id="215803"/>
    <lineage>
        <taxon>Bacteria</taxon>
        <taxon>Pseudomonadati</taxon>
        <taxon>Myxococcota</taxon>
        <taxon>Polyangia</taxon>
        <taxon>Nannocystales</taxon>
        <taxon>Nannocystaceae</taxon>
        <taxon>Enhygromyxa</taxon>
    </lineage>
</organism>
<dbReference type="InterPro" id="IPR002347">
    <property type="entry name" value="SDR_fam"/>
</dbReference>
<evidence type="ECO:0000313" key="2">
    <source>
        <dbReference type="EMBL" id="KIG16371.1"/>
    </source>
</evidence>
<dbReference type="RefSeq" id="WP_052549823.1">
    <property type="nucleotide sequence ID" value="NZ_JMCC02000039.1"/>
</dbReference>
<dbReference type="AlphaFoldDB" id="A0A0C2CZG9"/>
<accession>A0A0C2CZG9</accession>
<sequence length="252" mass="26177">MSEAPVAIVTGASSGIGRQAAVQLAARGYRVALVGRRQHELEATAQLAAGVAKGAEHRIYVADLGHSERTAALTTAIMADMGRVDVLVNNAGMAQLGPLADGIDEQALRAHVQLNTLSPAIMIATAWPQLVQRPGACIVNITTMSTVDPFPGLFSYALSKAPLNVMTKSCATEGAPNVRAFGVAPGCVETPMLRGLFDAQTVGTELTVSATDVATLVVECVAGQWDAHNGGVVAIEKQDGQVVRWWVGAPAE</sequence>
<dbReference type="InterPro" id="IPR036291">
    <property type="entry name" value="NAD(P)-bd_dom_sf"/>
</dbReference>
<dbReference type="PRINTS" id="PR00081">
    <property type="entry name" value="GDHRDH"/>
</dbReference>
<reference evidence="2 3" key="1">
    <citation type="submission" date="2014-12" db="EMBL/GenBank/DDBJ databases">
        <title>Genome assembly of Enhygromyxa salina DSM 15201.</title>
        <authorList>
            <person name="Sharma G."/>
            <person name="Subramanian S."/>
        </authorList>
    </citation>
    <scope>NUCLEOTIDE SEQUENCE [LARGE SCALE GENOMIC DNA]</scope>
    <source>
        <strain evidence="2 3">DSM 15201</strain>
    </source>
</reference>
<comment type="similarity">
    <text evidence="1">Belongs to the short-chain dehydrogenases/reductases (SDR) family.</text>
</comment>
<dbReference type="SUPFAM" id="SSF51735">
    <property type="entry name" value="NAD(P)-binding Rossmann-fold domains"/>
    <property type="match status" value="1"/>
</dbReference>
<dbReference type="Gene3D" id="3.40.50.720">
    <property type="entry name" value="NAD(P)-binding Rossmann-like Domain"/>
    <property type="match status" value="1"/>
</dbReference>
<dbReference type="Proteomes" id="UP000031599">
    <property type="component" value="Unassembled WGS sequence"/>
</dbReference>
<name>A0A0C2CZG9_9BACT</name>
<comment type="caution">
    <text evidence="2">The sequence shown here is derived from an EMBL/GenBank/DDBJ whole genome shotgun (WGS) entry which is preliminary data.</text>
</comment>
<protein>
    <submittedName>
        <fullName evidence="2">Dehydrogenase</fullName>
    </submittedName>
</protein>
<dbReference type="EMBL" id="JMCC02000039">
    <property type="protein sequence ID" value="KIG16371.1"/>
    <property type="molecule type" value="Genomic_DNA"/>
</dbReference>
<dbReference type="PANTHER" id="PTHR43975">
    <property type="entry name" value="ZGC:101858"/>
    <property type="match status" value="1"/>
</dbReference>
<dbReference type="PANTHER" id="PTHR43975:SF2">
    <property type="entry name" value="EG:BACR7A4.14 PROTEIN-RELATED"/>
    <property type="match status" value="1"/>
</dbReference>
<dbReference type="CDD" id="cd05233">
    <property type="entry name" value="SDR_c"/>
    <property type="match status" value="1"/>
</dbReference>